<dbReference type="OMA" id="NCCEEKY"/>
<dbReference type="EMBL" id="CAQQ02196091">
    <property type="status" value="NOT_ANNOTATED_CDS"/>
    <property type="molecule type" value="Genomic_DNA"/>
</dbReference>
<name>T1GMQ2_MEGSC</name>
<evidence type="ECO:0000313" key="2">
    <source>
        <dbReference type="Proteomes" id="UP000015102"/>
    </source>
</evidence>
<protein>
    <submittedName>
        <fullName evidence="1">Uncharacterized protein</fullName>
    </submittedName>
</protein>
<reference evidence="1" key="2">
    <citation type="submission" date="2015-06" db="UniProtKB">
        <authorList>
            <consortium name="EnsemblMetazoa"/>
        </authorList>
    </citation>
    <scope>IDENTIFICATION</scope>
</reference>
<sequence length="136" mass="15920">MCRCCQSCWEDIYWNCCEEKYCYDETIANYNPEEDDTHSVSKKNGLYIENSLRVPSSTISPITSQPVFKDDEFRREIQTTVPVLAPEILEVFKNSLIFKDQVKTLRSSTTSFAENRESSRKINSEEKLIKRLEVIF</sequence>
<evidence type="ECO:0000313" key="1">
    <source>
        <dbReference type="EnsemblMetazoa" id="MESCA004830-PA"/>
    </source>
</evidence>
<dbReference type="AlphaFoldDB" id="T1GMQ2"/>
<dbReference type="Proteomes" id="UP000015102">
    <property type="component" value="Unassembled WGS sequence"/>
</dbReference>
<proteinExistence type="predicted"/>
<keyword evidence="2" id="KW-1185">Reference proteome</keyword>
<accession>T1GMQ2</accession>
<reference evidence="2" key="1">
    <citation type="submission" date="2013-02" db="EMBL/GenBank/DDBJ databases">
        <authorList>
            <person name="Hughes D."/>
        </authorList>
    </citation>
    <scope>NUCLEOTIDE SEQUENCE</scope>
    <source>
        <strain>Durham</strain>
        <strain evidence="2">NC isolate 2 -- Noor lab</strain>
    </source>
</reference>
<dbReference type="EnsemblMetazoa" id="MESCA004830-RA">
    <property type="protein sequence ID" value="MESCA004830-PA"/>
    <property type="gene ID" value="MESCA004830"/>
</dbReference>
<organism evidence="1 2">
    <name type="scientific">Megaselia scalaris</name>
    <name type="common">Humpbacked fly</name>
    <name type="synonym">Phora scalaris</name>
    <dbReference type="NCBI Taxonomy" id="36166"/>
    <lineage>
        <taxon>Eukaryota</taxon>
        <taxon>Metazoa</taxon>
        <taxon>Ecdysozoa</taxon>
        <taxon>Arthropoda</taxon>
        <taxon>Hexapoda</taxon>
        <taxon>Insecta</taxon>
        <taxon>Pterygota</taxon>
        <taxon>Neoptera</taxon>
        <taxon>Endopterygota</taxon>
        <taxon>Diptera</taxon>
        <taxon>Brachycera</taxon>
        <taxon>Muscomorpha</taxon>
        <taxon>Platypezoidea</taxon>
        <taxon>Phoridae</taxon>
        <taxon>Megaseliini</taxon>
        <taxon>Megaselia</taxon>
    </lineage>
</organism>
<dbReference type="HOGENOM" id="CLU_1877788_0_0_1"/>